<proteinExistence type="predicted"/>
<dbReference type="AlphaFoldDB" id="A0A7X2D0Y4"/>
<evidence type="ECO:0008006" key="3">
    <source>
        <dbReference type="Google" id="ProtNLM"/>
    </source>
</evidence>
<dbReference type="EMBL" id="WITJ01000011">
    <property type="protein sequence ID" value="MQW40013.1"/>
    <property type="molecule type" value="Genomic_DNA"/>
</dbReference>
<sequence length="160" mass="17994">MKISKKGVILLVLTCCGFVFLLAHYGKNADQALPQPSNLMHLSKEGEATKRIYAKTITATNQKDISKYVSYLVPKARKNTTKALSQFFEKQTVRNTLLSYRVLKSAKGHLLAEAKVKSINQSGTQKKYRDNITTMNISYVKTHGKWLIDLTTATNTQLLK</sequence>
<reference evidence="1 2" key="1">
    <citation type="submission" date="2019-10" db="EMBL/GenBank/DDBJ databases">
        <authorList>
            <person name="Dong K."/>
        </authorList>
    </citation>
    <scope>NUCLEOTIDE SEQUENCE [LARGE SCALE GENOMIC DNA]</scope>
    <source>
        <strain evidence="1 2">DSM 28960</strain>
    </source>
</reference>
<accession>A0A7X2D0Y4</accession>
<evidence type="ECO:0000313" key="1">
    <source>
        <dbReference type="EMBL" id="MQW40013.1"/>
    </source>
</evidence>
<dbReference type="Proteomes" id="UP000439550">
    <property type="component" value="Unassembled WGS sequence"/>
</dbReference>
<name>A0A7X2D0Y4_9LACT</name>
<protein>
    <recommendedName>
        <fullName evidence="3">DUF4878 domain-containing protein</fullName>
    </recommendedName>
</protein>
<comment type="caution">
    <text evidence="1">The sequence shown here is derived from an EMBL/GenBank/DDBJ whole genome shotgun (WGS) entry which is preliminary data.</text>
</comment>
<evidence type="ECO:0000313" key="2">
    <source>
        <dbReference type="Proteomes" id="UP000439550"/>
    </source>
</evidence>
<keyword evidence="2" id="KW-1185">Reference proteome</keyword>
<organism evidence="1 2">
    <name type="scientific">Lactococcus hircilactis</name>
    <dbReference type="NCBI Taxonomy" id="1494462"/>
    <lineage>
        <taxon>Bacteria</taxon>
        <taxon>Bacillati</taxon>
        <taxon>Bacillota</taxon>
        <taxon>Bacilli</taxon>
        <taxon>Lactobacillales</taxon>
        <taxon>Streptococcaceae</taxon>
        <taxon>Lactococcus</taxon>
    </lineage>
</organism>
<gene>
    <name evidence="1" type="ORF">GHI93_08740</name>
</gene>
<dbReference type="RefSeq" id="WP_153496678.1">
    <property type="nucleotide sequence ID" value="NZ_CBCRWP010000010.1"/>
</dbReference>